<gene>
    <name evidence="22" type="ORF">THARTR1_01222</name>
</gene>
<dbReference type="PIRSF" id="PIRSF000808">
    <property type="entry name" value="GalT"/>
    <property type="match status" value="1"/>
</dbReference>
<feature type="binding site" evidence="16">
    <location>
        <position position="231"/>
    </location>
    <ligand>
        <name>Zn(2+)</name>
        <dbReference type="ChEBI" id="CHEBI:29105"/>
    </ligand>
</feature>
<feature type="binding site" evidence="16">
    <location>
        <position position="156"/>
    </location>
    <ligand>
        <name>Zn(2+)</name>
        <dbReference type="ChEBI" id="CHEBI:29105"/>
    </ligand>
</feature>
<evidence type="ECO:0000256" key="16">
    <source>
        <dbReference type="PIRSR" id="PIRSR000808-3"/>
    </source>
</evidence>
<comment type="catalytic activity">
    <reaction evidence="1 18">
        <text>alpha-D-galactose 1-phosphate + UDP-alpha-D-glucose = alpha-D-glucose 1-phosphate + UDP-alpha-D-galactose</text>
        <dbReference type="Rhea" id="RHEA:13989"/>
        <dbReference type="ChEBI" id="CHEBI:58336"/>
        <dbReference type="ChEBI" id="CHEBI:58601"/>
        <dbReference type="ChEBI" id="CHEBI:58885"/>
        <dbReference type="ChEBI" id="CHEBI:66914"/>
        <dbReference type="EC" id="2.7.7.12"/>
    </reaction>
</comment>
<dbReference type="Pfam" id="PF01087">
    <property type="entry name" value="GalP_UDP_transf"/>
    <property type="match status" value="1"/>
</dbReference>
<dbReference type="InterPro" id="IPR036265">
    <property type="entry name" value="HIT-like_sf"/>
</dbReference>
<evidence type="ECO:0000256" key="1">
    <source>
        <dbReference type="ARBA" id="ARBA00001107"/>
    </source>
</evidence>
<dbReference type="UniPathway" id="UPA00214"/>
<feature type="binding site" description="in other chain" evidence="15">
    <location>
        <position position="235"/>
    </location>
    <ligand>
        <name>UDP-alpha-D-glucose</name>
        <dbReference type="ChEBI" id="CHEBI:58885"/>
        <note>ligand shared between dimeric partners</note>
    </ligand>
</feature>
<keyword evidence="7 18" id="KW-0808">Transferase</keyword>
<evidence type="ECO:0000256" key="9">
    <source>
        <dbReference type="ARBA" id="ARBA00022723"/>
    </source>
</evidence>
<reference evidence="22 23" key="1">
    <citation type="submission" date="2017-02" db="EMBL/GenBank/DDBJ databases">
        <title>Genomes of Trichoderma spp. with biocontrol activity.</title>
        <authorList>
            <person name="Gardiner D."/>
            <person name="Kazan K."/>
            <person name="Vos C."/>
            <person name="Harvey P."/>
        </authorList>
    </citation>
    <scope>NUCLEOTIDE SEQUENCE [LARGE SCALE GENOMIC DNA]</scope>
    <source>
        <strain evidence="22 23">Tr1</strain>
    </source>
</reference>
<feature type="binding site" evidence="15">
    <location>
        <begin position="380"/>
        <end position="381"/>
    </location>
    <ligand>
        <name>UDP-alpha-D-glucose</name>
        <dbReference type="ChEBI" id="CHEBI:58885"/>
        <note>ligand shared between dimeric partners</note>
    </ligand>
</feature>
<dbReference type="EC" id="2.7.7.12" evidence="5 18"/>
<keyword evidence="11 17" id="KW-0408">Iron</keyword>
<dbReference type="Proteomes" id="UP000236290">
    <property type="component" value="Unassembled WGS sequence"/>
</dbReference>
<feature type="chain" id="PRO_5014436186" description="Galactose-1-phosphate uridylyltransferase" evidence="19">
    <location>
        <begin position="24"/>
        <end position="417"/>
    </location>
</feature>
<keyword evidence="12 18" id="KW-0299">Galactose metabolism</keyword>
<evidence type="ECO:0000256" key="15">
    <source>
        <dbReference type="PIRSR" id="PIRSR000808-2"/>
    </source>
</evidence>
<dbReference type="Gene3D" id="3.30.428.10">
    <property type="entry name" value="HIT-like"/>
    <property type="match status" value="2"/>
</dbReference>
<feature type="binding site" evidence="17">
    <location>
        <position position="367"/>
    </location>
    <ligand>
        <name>Fe cation</name>
        <dbReference type="ChEBI" id="CHEBI:24875"/>
    </ligand>
</feature>
<feature type="binding site" evidence="16">
    <location>
        <position position="90"/>
    </location>
    <ligand>
        <name>Zn(2+)</name>
        <dbReference type="ChEBI" id="CHEBI:29105"/>
    </ligand>
</feature>
<dbReference type="NCBIfam" id="TIGR00209">
    <property type="entry name" value="galT_1"/>
    <property type="match status" value="1"/>
</dbReference>
<feature type="binding site" description="in other chain" evidence="15">
    <location>
        <begin position="226"/>
        <end position="228"/>
    </location>
    <ligand>
        <name>UDP-alpha-D-glucose</name>
        <dbReference type="ChEBI" id="CHEBI:58885"/>
        <note>ligand shared between dimeric partners</note>
    </ligand>
</feature>
<name>A0A2K0UMJ3_TRIHA</name>
<dbReference type="GO" id="GO:0005737">
    <property type="term" value="C:cytoplasm"/>
    <property type="evidence" value="ECO:0007669"/>
    <property type="project" value="TreeGrafter"/>
</dbReference>
<comment type="pathway">
    <text evidence="2 18">Carbohydrate metabolism; galactose metabolism.</text>
</comment>
<evidence type="ECO:0000256" key="3">
    <source>
        <dbReference type="ARBA" id="ARBA00010951"/>
    </source>
</evidence>
<dbReference type="InterPro" id="IPR005849">
    <property type="entry name" value="GalP_Utransf_N"/>
</dbReference>
<evidence type="ECO:0000313" key="23">
    <source>
        <dbReference type="Proteomes" id="UP000236290"/>
    </source>
</evidence>
<dbReference type="PANTHER" id="PTHR11943:SF1">
    <property type="entry name" value="GALACTOSE-1-PHOSPHATE URIDYLYLTRANSFERASE"/>
    <property type="match status" value="1"/>
</dbReference>
<dbReference type="AlphaFoldDB" id="A0A2K0UMJ3"/>
<evidence type="ECO:0000256" key="2">
    <source>
        <dbReference type="ARBA" id="ARBA00004947"/>
    </source>
</evidence>
<keyword evidence="19" id="KW-0732">Signal</keyword>
<dbReference type="PANTHER" id="PTHR11943">
    <property type="entry name" value="GALACTOSE-1-PHOSPHATE URIDYLYLTRANSFERASE"/>
    <property type="match status" value="1"/>
</dbReference>
<dbReference type="OrthoDB" id="418412at2759"/>
<evidence type="ECO:0000256" key="4">
    <source>
        <dbReference type="ARBA" id="ARBA00011738"/>
    </source>
</evidence>
<evidence type="ECO:0000256" key="6">
    <source>
        <dbReference type="ARBA" id="ARBA00016340"/>
    </source>
</evidence>
<comment type="similarity">
    <text evidence="3 18">Belongs to the galactose-1-phosphate uridylyltransferase type 1 family.</text>
</comment>
<evidence type="ECO:0000256" key="14">
    <source>
        <dbReference type="PIRSR" id="PIRSR000808-1"/>
    </source>
</evidence>
<organism evidence="22 23">
    <name type="scientific">Trichoderma harzianum</name>
    <name type="common">Hypocrea lixii</name>
    <dbReference type="NCBI Taxonomy" id="5544"/>
    <lineage>
        <taxon>Eukaryota</taxon>
        <taxon>Fungi</taxon>
        <taxon>Dikarya</taxon>
        <taxon>Ascomycota</taxon>
        <taxon>Pezizomycotina</taxon>
        <taxon>Sordariomycetes</taxon>
        <taxon>Hypocreomycetidae</taxon>
        <taxon>Hypocreales</taxon>
        <taxon>Hypocreaceae</taxon>
        <taxon>Trichoderma</taxon>
    </lineage>
</organism>
<keyword evidence="10 16" id="KW-0862">Zinc</keyword>
<accession>A0A2K0UMJ3</accession>
<feature type="binding site" description="in other chain" evidence="15">
    <location>
        <position position="220"/>
    </location>
    <ligand>
        <name>UDP-alpha-D-glucose</name>
        <dbReference type="ChEBI" id="CHEBI:58885"/>
        <note>ligand shared between dimeric partners</note>
    </ligand>
</feature>
<dbReference type="InterPro" id="IPR001937">
    <property type="entry name" value="GalP_UDPtransf1"/>
</dbReference>
<dbReference type="InterPro" id="IPR019779">
    <property type="entry name" value="GalP_UDPtransf1_His-AS"/>
</dbReference>
<feature type="binding site" description="in other chain" evidence="15">
    <location>
        <position position="392"/>
    </location>
    <ligand>
        <name>UDP-alpha-D-glucose</name>
        <dbReference type="ChEBI" id="CHEBI:58885"/>
        <note>ligand shared between dimeric partners</note>
    </ligand>
</feature>
<evidence type="ECO:0000256" key="5">
    <source>
        <dbReference type="ARBA" id="ARBA00012384"/>
    </source>
</evidence>
<keyword evidence="9 16" id="KW-0479">Metal-binding</keyword>
<feature type="domain" description="Galactose-1-phosphate uridyl transferase C-terminal" evidence="21">
    <location>
        <begin position="250"/>
        <end position="408"/>
    </location>
</feature>
<feature type="binding site" evidence="15">
    <location>
        <begin position="385"/>
        <end position="386"/>
    </location>
    <ligand>
        <name>UDP-alpha-D-glucose</name>
        <dbReference type="ChEBI" id="CHEBI:58885"/>
        <note>ligand shared between dimeric partners</note>
    </ligand>
</feature>
<dbReference type="EMBL" id="MTYI01000016">
    <property type="protein sequence ID" value="PNP58974.1"/>
    <property type="molecule type" value="Genomic_DNA"/>
</dbReference>
<feature type="binding site" evidence="17">
    <location>
        <position position="348"/>
    </location>
    <ligand>
        <name>Fe cation</name>
        <dbReference type="ChEBI" id="CHEBI:24875"/>
    </ligand>
</feature>
<keyword evidence="13 18" id="KW-0119">Carbohydrate metabolism</keyword>
<dbReference type="PROSITE" id="PS00117">
    <property type="entry name" value="GAL_P_UDP_TRANSF_I"/>
    <property type="match status" value="1"/>
</dbReference>
<proteinExistence type="inferred from homology"/>
<comment type="cofactor">
    <cofactor evidence="17">
        <name>Fe cation</name>
        <dbReference type="ChEBI" id="CHEBI:24875"/>
    </cofactor>
    <text evidence="17">Binds 1 Fe cation per subunit.</text>
</comment>
<dbReference type="GO" id="GO:0008270">
    <property type="term" value="F:zinc ion binding"/>
    <property type="evidence" value="ECO:0007669"/>
    <property type="project" value="InterPro"/>
</dbReference>
<dbReference type="SUPFAM" id="SSF54197">
    <property type="entry name" value="HIT-like"/>
    <property type="match status" value="2"/>
</dbReference>
<keyword evidence="8 18" id="KW-0548">Nucleotidyltransferase</keyword>
<evidence type="ECO:0000259" key="21">
    <source>
        <dbReference type="Pfam" id="PF02744"/>
    </source>
</evidence>
<dbReference type="FunFam" id="3.30.428.10:FF:000001">
    <property type="entry name" value="Galactose-1-phosphate uridylyltransferase"/>
    <property type="match status" value="1"/>
</dbReference>
<feature type="binding site" description="in other chain" evidence="15">
    <location>
        <begin position="112"/>
        <end position="113"/>
    </location>
    <ligand>
        <name>UDP-alpha-D-glucose</name>
        <dbReference type="ChEBI" id="CHEBI:58885"/>
        <note>ligand shared between dimeric partners</note>
    </ligand>
</feature>
<feature type="binding site" description="in other chain" evidence="15">
    <location>
        <position position="96"/>
    </location>
    <ligand>
        <name>UDP-alpha-D-glucose</name>
        <dbReference type="ChEBI" id="CHEBI:58885"/>
        <note>ligand shared between dimeric partners</note>
    </ligand>
</feature>
<evidence type="ECO:0000259" key="20">
    <source>
        <dbReference type="Pfam" id="PF01087"/>
    </source>
</evidence>
<feature type="binding site" evidence="15">
    <location>
        <begin position="63"/>
        <end position="66"/>
    </location>
    <ligand>
        <name>UDP-alpha-D-glucose</name>
        <dbReference type="ChEBI" id="CHEBI:58885"/>
        <note>ligand shared between dimeric partners</note>
    </ligand>
</feature>
<comment type="caution">
    <text evidence="22">The sequence shown here is derived from an EMBL/GenBank/DDBJ whole genome shotgun (WGS) entry which is preliminary data.</text>
</comment>
<dbReference type="InterPro" id="IPR005850">
    <property type="entry name" value="GalP_Utransf_C"/>
</dbReference>
<dbReference type="GO" id="GO:0008108">
    <property type="term" value="F:UDP-glucose:hexose-1-phosphate uridylyltransferase activity"/>
    <property type="evidence" value="ECO:0007669"/>
    <property type="project" value="UniProtKB-EC"/>
</dbReference>
<evidence type="ECO:0000256" key="19">
    <source>
        <dbReference type="SAM" id="SignalP"/>
    </source>
</evidence>
<feature type="binding site" evidence="16">
    <location>
        <position position="87"/>
    </location>
    <ligand>
        <name>Zn(2+)</name>
        <dbReference type="ChEBI" id="CHEBI:29105"/>
    </ligand>
</feature>
<feature type="binding site" evidence="17">
    <location>
        <position position="249"/>
    </location>
    <ligand>
        <name>Fe cation</name>
        <dbReference type="ChEBI" id="CHEBI:24875"/>
    </ligand>
</feature>
<evidence type="ECO:0000256" key="18">
    <source>
        <dbReference type="RuleBase" id="RU000506"/>
    </source>
</evidence>
<evidence type="ECO:0000256" key="8">
    <source>
        <dbReference type="ARBA" id="ARBA00022695"/>
    </source>
</evidence>
<dbReference type="FunFam" id="3.30.428.10:FF:000009">
    <property type="entry name" value="Galactose-1-phosphate uridylyltransferase"/>
    <property type="match status" value="1"/>
</dbReference>
<evidence type="ECO:0000313" key="22">
    <source>
        <dbReference type="EMBL" id="PNP58974.1"/>
    </source>
</evidence>
<feature type="domain" description="Galactose-1-phosphate uridyl transferase N-terminal" evidence="20">
    <location>
        <begin position="42"/>
        <end position="243"/>
    </location>
</feature>
<feature type="active site" description="Tele-UMP-histidine intermediate" evidence="14">
    <location>
        <position position="233"/>
    </location>
</feature>
<dbReference type="CDD" id="cd00608">
    <property type="entry name" value="GalT"/>
    <property type="match status" value="1"/>
</dbReference>
<evidence type="ECO:0000256" key="13">
    <source>
        <dbReference type="ARBA" id="ARBA00023277"/>
    </source>
</evidence>
<protein>
    <recommendedName>
        <fullName evidence="6 18">Galactose-1-phosphate uridylyltransferase</fullName>
        <ecNumber evidence="5 18">2.7.7.12</ecNumber>
    </recommendedName>
</protein>
<evidence type="ECO:0000256" key="11">
    <source>
        <dbReference type="ARBA" id="ARBA00023004"/>
    </source>
</evidence>
<evidence type="ECO:0000256" key="17">
    <source>
        <dbReference type="PIRSR" id="PIRSR000808-4"/>
    </source>
</evidence>
<comment type="cofactor">
    <cofactor evidence="16">
        <name>Zn(2+)</name>
        <dbReference type="ChEBI" id="CHEBI:29105"/>
    </cofactor>
    <text evidence="16">Binds 1 zinc ion per subunit.</text>
</comment>
<dbReference type="Pfam" id="PF02744">
    <property type="entry name" value="GalP_UDP_tr_C"/>
    <property type="match status" value="1"/>
</dbReference>
<feature type="binding site" evidence="17">
    <location>
        <position position="365"/>
    </location>
    <ligand>
        <name>Fe cation</name>
        <dbReference type="ChEBI" id="CHEBI:24875"/>
    </ligand>
</feature>
<sequence>MLGPSVGALILSTRIAMILPVGSFLARAPVITVAVMPDTILDDISHRRYNPLTDSWLLVSPHRTKRPWQGQQESASVTTLPEYDPKCYLCPGNPRAAGDKNPSYDKTFAFVNDYSAVKEQQPDYEVSQSSDDLESLLLRAQGVKGVCYVLTFSPKHNTTLADMPAQDILPTIDHWTRLYANHLAPSNPLSEVAAKLQLSISREDAPIPKDNYRYMQIFENKGAVMGCSNPHPHCQAWTTSTMPEEPGKELTQMTKYRQKHGRHLLADYIKLELEKEERVLWQNASFVVVCPWWAVWPFEVLILPKRHIRALVDFTADERLQLAEAIQEVTRRYDNLFETHFPYSSGIHQAPLDGTPEEIENAYFHMHFYPPLLRSATVKKFLVGFELMAEPQRDITPEQATTRLRACDGQLYRNKLS</sequence>
<dbReference type="GO" id="GO:0033499">
    <property type="term" value="P:galactose catabolic process via UDP-galactose, Leloir pathway"/>
    <property type="evidence" value="ECO:0007669"/>
    <property type="project" value="TreeGrafter"/>
</dbReference>
<evidence type="ECO:0000256" key="10">
    <source>
        <dbReference type="ARBA" id="ARBA00022833"/>
    </source>
</evidence>
<comment type="subunit">
    <text evidence="4">Homodimer.</text>
</comment>
<feature type="signal peptide" evidence="19">
    <location>
        <begin position="1"/>
        <end position="23"/>
    </location>
</feature>
<evidence type="ECO:0000256" key="7">
    <source>
        <dbReference type="ARBA" id="ARBA00022679"/>
    </source>
</evidence>
<evidence type="ECO:0000256" key="12">
    <source>
        <dbReference type="ARBA" id="ARBA00023144"/>
    </source>
</evidence>